<dbReference type="EMBL" id="JAMZIH010007357">
    <property type="protein sequence ID" value="KAJ1673120.1"/>
    <property type="molecule type" value="Genomic_DNA"/>
</dbReference>
<dbReference type="Proteomes" id="UP001145114">
    <property type="component" value="Unassembled WGS sequence"/>
</dbReference>
<organism evidence="1 2">
    <name type="scientific">Spiromyces aspiralis</name>
    <dbReference type="NCBI Taxonomy" id="68401"/>
    <lineage>
        <taxon>Eukaryota</taxon>
        <taxon>Fungi</taxon>
        <taxon>Fungi incertae sedis</taxon>
        <taxon>Zoopagomycota</taxon>
        <taxon>Kickxellomycotina</taxon>
        <taxon>Kickxellomycetes</taxon>
        <taxon>Kickxellales</taxon>
        <taxon>Kickxellaceae</taxon>
        <taxon>Spiromyces</taxon>
    </lineage>
</organism>
<name>A0ACC1HCK5_9FUNG</name>
<proteinExistence type="predicted"/>
<comment type="caution">
    <text evidence="1">The sequence shown here is derived from an EMBL/GenBank/DDBJ whole genome shotgun (WGS) entry which is preliminary data.</text>
</comment>
<keyword evidence="2" id="KW-1185">Reference proteome</keyword>
<feature type="non-terminal residue" evidence="1">
    <location>
        <position position="84"/>
    </location>
</feature>
<evidence type="ECO:0000313" key="2">
    <source>
        <dbReference type="Proteomes" id="UP001145114"/>
    </source>
</evidence>
<gene>
    <name evidence="1" type="ORF">EV182_005848</name>
</gene>
<reference evidence="1" key="1">
    <citation type="submission" date="2022-06" db="EMBL/GenBank/DDBJ databases">
        <title>Phylogenomic reconstructions and comparative analyses of Kickxellomycotina fungi.</title>
        <authorList>
            <person name="Reynolds N.K."/>
            <person name="Stajich J.E."/>
            <person name="Barry K."/>
            <person name="Grigoriev I.V."/>
            <person name="Crous P."/>
            <person name="Smith M.E."/>
        </authorList>
    </citation>
    <scope>NUCLEOTIDE SEQUENCE</scope>
    <source>
        <strain evidence="1">RSA 2271</strain>
    </source>
</reference>
<protein>
    <submittedName>
        <fullName evidence="1">Uncharacterized protein</fullName>
    </submittedName>
</protein>
<evidence type="ECO:0000313" key="1">
    <source>
        <dbReference type="EMBL" id="KAJ1673120.1"/>
    </source>
</evidence>
<accession>A0ACC1HCK5</accession>
<sequence>MSTLLSQNELELLKKFSKIVDQDQLDSHLARIQRRALNVFSSSWVQRLGFARLVMKNHPLYGFILQSMRQAFRPTKRLIHIDCQ</sequence>